<dbReference type="Pfam" id="PF12796">
    <property type="entry name" value="Ank_2"/>
    <property type="match status" value="1"/>
</dbReference>
<gene>
    <name evidence="4" type="ORF">M9Y10_018153</name>
</gene>
<evidence type="ECO:0000256" key="1">
    <source>
        <dbReference type="ARBA" id="ARBA00022737"/>
    </source>
</evidence>
<dbReference type="PANTHER" id="PTHR24198:SF165">
    <property type="entry name" value="ANKYRIN REPEAT-CONTAINING PROTEIN-RELATED"/>
    <property type="match status" value="1"/>
</dbReference>
<dbReference type="PANTHER" id="PTHR24198">
    <property type="entry name" value="ANKYRIN REPEAT AND PROTEIN KINASE DOMAIN-CONTAINING PROTEIN"/>
    <property type="match status" value="1"/>
</dbReference>
<keyword evidence="2 3" id="KW-0040">ANK repeat</keyword>
<organism evidence="4 5">
    <name type="scientific">Tritrichomonas musculus</name>
    <dbReference type="NCBI Taxonomy" id="1915356"/>
    <lineage>
        <taxon>Eukaryota</taxon>
        <taxon>Metamonada</taxon>
        <taxon>Parabasalia</taxon>
        <taxon>Tritrichomonadida</taxon>
        <taxon>Tritrichomonadidae</taxon>
        <taxon>Tritrichomonas</taxon>
    </lineage>
</organism>
<dbReference type="SMART" id="SM00248">
    <property type="entry name" value="ANK"/>
    <property type="match status" value="4"/>
</dbReference>
<dbReference type="Pfam" id="PF00023">
    <property type="entry name" value="Ank"/>
    <property type="match status" value="1"/>
</dbReference>
<dbReference type="Proteomes" id="UP001470230">
    <property type="component" value="Unassembled WGS sequence"/>
</dbReference>
<name>A0ABR2HNS0_9EUKA</name>
<dbReference type="InterPro" id="IPR036770">
    <property type="entry name" value="Ankyrin_rpt-contain_sf"/>
</dbReference>
<evidence type="ECO:0008006" key="6">
    <source>
        <dbReference type="Google" id="ProtNLM"/>
    </source>
</evidence>
<comment type="caution">
    <text evidence="4">The sequence shown here is derived from an EMBL/GenBank/DDBJ whole genome shotgun (WGS) entry which is preliminary data.</text>
</comment>
<dbReference type="PROSITE" id="PS50088">
    <property type="entry name" value="ANK_REPEAT"/>
    <property type="match status" value="3"/>
</dbReference>
<evidence type="ECO:0000313" key="4">
    <source>
        <dbReference type="EMBL" id="KAK8850042.1"/>
    </source>
</evidence>
<dbReference type="EMBL" id="JAPFFF010000024">
    <property type="protein sequence ID" value="KAK8850042.1"/>
    <property type="molecule type" value="Genomic_DNA"/>
</dbReference>
<evidence type="ECO:0000313" key="5">
    <source>
        <dbReference type="Proteomes" id="UP001470230"/>
    </source>
</evidence>
<keyword evidence="5" id="KW-1185">Reference proteome</keyword>
<keyword evidence="1" id="KW-0677">Repeat</keyword>
<accession>A0ABR2HNS0</accession>
<protein>
    <recommendedName>
        <fullName evidence="6">Ankyrin repeat protein</fullName>
    </recommendedName>
</protein>
<evidence type="ECO:0000256" key="3">
    <source>
        <dbReference type="PROSITE-ProRule" id="PRU00023"/>
    </source>
</evidence>
<feature type="repeat" description="ANK" evidence="3">
    <location>
        <begin position="41"/>
        <end position="73"/>
    </location>
</feature>
<feature type="repeat" description="ANK" evidence="3">
    <location>
        <begin position="107"/>
        <end position="140"/>
    </location>
</feature>
<feature type="repeat" description="ANK" evidence="3">
    <location>
        <begin position="74"/>
        <end position="106"/>
    </location>
</feature>
<reference evidence="4 5" key="1">
    <citation type="submission" date="2024-04" db="EMBL/GenBank/DDBJ databases">
        <title>Tritrichomonas musculus Genome.</title>
        <authorList>
            <person name="Alves-Ferreira E."/>
            <person name="Grigg M."/>
            <person name="Lorenzi H."/>
            <person name="Galac M."/>
        </authorList>
    </citation>
    <scope>NUCLEOTIDE SEQUENCE [LARGE SCALE GENOMIC DNA]</scope>
    <source>
        <strain evidence="4 5">EAF2021</strain>
    </source>
</reference>
<dbReference type="InterPro" id="IPR002110">
    <property type="entry name" value="Ankyrin_rpt"/>
</dbReference>
<dbReference type="SUPFAM" id="SSF48403">
    <property type="entry name" value="Ankyrin repeat"/>
    <property type="match status" value="1"/>
</dbReference>
<dbReference type="PROSITE" id="PS50297">
    <property type="entry name" value="ANK_REP_REGION"/>
    <property type="match status" value="3"/>
</dbReference>
<proteinExistence type="predicted"/>
<evidence type="ECO:0000256" key="2">
    <source>
        <dbReference type="ARBA" id="ARBA00023043"/>
    </source>
</evidence>
<dbReference type="Gene3D" id="1.25.40.20">
    <property type="entry name" value="Ankyrin repeat-containing domain"/>
    <property type="match status" value="2"/>
</dbReference>
<sequence length="200" mass="22239">MDKVSIQRAWEATRYDDLSTLETYVKTKEDANSKIISDKNHCHSLLMAAAAHGALQCAEYLIKQGADVNMKNFHGFTAIHWAGFTGRTNVIPLLIQNGADIESRTADGKTPIHIASFRGQKSFVDFILKNCNADINSVDAEGRNALFYAVSANQKATAEYLLQNNISIGQCDAHHKNVTEFANNPSHKWFSDLLQKLELL</sequence>